<protein>
    <submittedName>
        <fullName evidence="1">Cytochrome p450 pisatin</fullName>
    </submittedName>
</protein>
<dbReference type="Proteomes" id="UP000805649">
    <property type="component" value="Unassembled WGS sequence"/>
</dbReference>
<organism evidence="1 2">
    <name type="scientific">Colletotrichum truncatum</name>
    <name type="common">Anthracnose fungus</name>
    <name type="synonym">Colletotrichum capsici</name>
    <dbReference type="NCBI Taxonomy" id="5467"/>
    <lineage>
        <taxon>Eukaryota</taxon>
        <taxon>Fungi</taxon>
        <taxon>Dikarya</taxon>
        <taxon>Ascomycota</taxon>
        <taxon>Pezizomycotina</taxon>
        <taxon>Sordariomycetes</taxon>
        <taxon>Hypocreomycetidae</taxon>
        <taxon>Glomerellales</taxon>
        <taxon>Glomerellaceae</taxon>
        <taxon>Colletotrichum</taxon>
        <taxon>Colletotrichum truncatum species complex</taxon>
    </lineage>
</organism>
<dbReference type="EMBL" id="VUJX02000004">
    <property type="protein sequence ID" value="KAL0937232.1"/>
    <property type="molecule type" value="Genomic_DNA"/>
</dbReference>
<comment type="caution">
    <text evidence="1">The sequence shown here is derived from an EMBL/GenBank/DDBJ whole genome shotgun (WGS) entry which is preliminary data.</text>
</comment>
<proteinExistence type="predicted"/>
<gene>
    <name evidence="1" type="ORF">CTRU02_206963</name>
</gene>
<sequence length="505" mass="57299">MFLPIHVLNGPSMPPIWWAVPIFLLLFILSRALRALLDPLRKQPGPFAARFTRLWLLRQYTRGDYRKTNIELHKKYGPIVRIAPGQYSIDSLEAAKIIYGHGSHFVKSDFYITFGDPNRGNLFTYQDPKTHAHMRRQVSNVYTMSSMVSYEPYVDECADIFLQRLSEVAASGKPMDLGHWFQCYAFDVIGQITFSKSFQCLDAGQDPQGIIKALEDALKLSSAMGVYPSIWPLLFKVFQLFAQGKNEKGHSLLIRRVQEQVDARQKEDKVPDGPQDFIMKLVHARKERPDAISEEAIFLTGGANVAAGSDTTSISLSGIMYNLLKNPHAMQKLRKELDDAVANGSVSSPITFKESQALPYLQAVIKEGLRMHPATGFTMPRVVPKGGRPLAGTFFPEGNVVGINSWVAHHNEDIYGRDAKYFRPERWLDSAPEQKSRMESYFFAFGQGSRTCIGKNISLLEISKTIPRVVQNFDFTLENQDEMDCDGFWFVKPRDFRCLVRKRVL</sequence>
<evidence type="ECO:0000313" key="2">
    <source>
        <dbReference type="Proteomes" id="UP000805649"/>
    </source>
</evidence>
<evidence type="ECO:0000313" key="1">
    <source>
        <dbReference type="EMBL" id="KAL0937232.1"/>
    </source>
</evidence>
<name>A0ACC3YZT6_COLTU</name>
<accession>A0ACC3YZT6</accession>
<reference evidence="1 2" key="1">
    <citation type="journal article" date="2020" name="Phytopathology">
        <title>Genome Sequence Resources of Colletotrichum truncatum, C. plurivorum, C. musicola, and C. sojae: Four Species Pathogenic to Soybean (Glycine max).</title>
        <authorList>
            <person name="Rogerio F."/>
            <person name="Boufleur T.R."/>
            <person name="Ciampi-Guillardi M."/>
            <person name="Sukno S.A."/>
            <person name="Thon M.R."/>
            <person name="Massola Junior N.S."/>
            <person name="Baroncelli R."/>
        </authorList>
    </citation>
    <scope>NUCLEOTIDE SEQUENCE [LARGE SCALE GENOMIC DNA]</scope>
    <source>
        <strain evidence="1 2">CMES1059</strain>
    </source>
</reference>
<keyword evidence="2" id="KW-1185">Reference proteome</keyword>